<comment type="catalytic activity">
    <reaction evidence="1">
        <text>ATP + protein L-histidine = ADP + protein N-phospho-L-histidine.</text>
        <dbReference type="EC" id="2.7.13.3"/>
    </reaction>
</comment>
<organism evidence="14 15">
    <name type="scientific">Amycolatopsis ultiminotia</name>
    <dbReference type="NCBI Taxonomy" id="543629"/>
    <lineage>
        <taxon>Bacteria</taxon>
        <taxon>Bacillati</taxon>
        <taxon>Actinomycetota</taxon>
        <taxon>Actinomycetes</taxon>
        <taxon>Pseudonocardiales</taxon>
        <taxon>Pseudonocardiaceae</taxon>
        <taxon>Amycolatopsis</taxon>
    </lineage>
</organism>
<dbReference type="PANTHER" id="PTHR45436:SF5">
    <property type="entry name" value="SENSOR HISTIDINE KINASE TRCS"/>
    <property type="match status" value="1"/>
</dbReference>
<keyword evidence="5" id="KW-0808">Transferase</keyword>
<dbReference type="Gene3D" id="1.10.287.130">
    <property type="match status" value="1"/>
</dbReference>
<dbReference type="Gene3D" id="3.30.565.10">
    <property type="entry name" value="Histidine kinase-like ATPase, C-terminal domain"/>
    <property type="match status" value="1"/>
</dbReference>
<feature type="transmembrane region" description="Helical" evidence="11">
    <location>
        <begin position="89"/>
        <end position="111"/>
    </location>
</feature>
<dbReference type="PRINTS" id="PR00344">
    <property type="entry name" value="BCTRLSENSOR"/>
</dbReference>
<evidence type="ECO:0000256" key="6">
    <source>
        <dbReference type="ARBA" id="ARBA00022692"/>
    </source>
</evidence>
<proteinExistence type="predicted"/>
<keyword evidence="9" id="KW-0902">Two-component regulatory system</keyword>
<protein>
    <recommendedName>
        <fullName evidence="3">histidine kinase</fullName>
        <ecNumber evidence="3">2.7.13.3</ecNumber>
    </recommendedName>
</protein>
<evidence type="ECO:0000256" key="10">
    <source>
        <dbReference type="ARBA" id="ARBA00023136"/>
    </source>
</evidence>
<dbReference type="InterPro" id="IPR036890">
    <property type="entry name" value="HATPase_C_sf"/>
</dbReference>
<dbReference type="EC" id="2.7.13.3" evidence="3"/>
<comment type="caution">
    <text evidence="14">The sequence shown here is derived from an EMBL/GenBank/DDBJ whole genome shotgun (WGS) entry which is preliminary data.</text>
</comment>
<dbReference type="EMBL" id="BAAAZN010000031">
    <property type="protein sequence ID" value="GAA3585752.1"/>
    <property type="molecule type" value="Genomic_DNA"/>
</dbReference>
<dbReference type="CDD" id="cd06225">
    <property type="entry name" value="HAMP"/>
    <property type="match status" value="1"/>
</dbReference>
<dbReference type="PANTHER" id="PTHR45436">
    <property type="entry name" value="SENSOR HISTIDINE KINASE YKOH"/>
    <property type="match status" value="1"/>
</dbReference>
<dbReference type="InterPro" id="IPR004358">
    <property type="entry name" value="Sig_transdc_His_kin-like_C"/>
</dbReference>
<dbReference type="CDD" id="cd00075">
    <property type="entry name" value="HATPase"/>
    <property type="match status" value="1"/>
</dbReference>
<dbReference type="Pfam" id="PF00672">
    <property type="entry name" value="HAMP"/>
    <property type="match status" value="1"/>
</dbReference>
<dbReference type="Pfam" id="PF02518">
    <property type="entry name" value="HATPase_c"/>
    <property type="match status" value="1"/>
</dbReference>
<evidence type="ECO:0000256" key="11">
    <source>
        <dbReference type="SAM" id="Phobius"/>
    </source>
</evidence>
<evidence type="ECO:0000256" key="3">
    <source>
        <dbReference type="ARBA" id="ARBA00012438"/>
    </source>
</evidence>
<dbReference type="Gene3D" id="6.10.340.10">
    <property type="match status" value="1"/>
</dbReference>
<dbReference type="SMART" id="SM00304">
    <property type="entry name" value="HAMP"/>
    <property type="match status" value="1"/>
</dbReference>
<evidence type="ECO:0000256" key="2">
    <source>
        <dbReference type="ARBA" id="ARBA00004236"/>
    </source>
</evidence>
<evidence type="ECO:0000256" key="8">
    <source>
        <dbReference type="ARBA" id="ARBA00022989"/>
    </source>
</evidence>
<dbReference type="InterPro" id="IPR050428">
    <property type="entry name" value="TCS_sensor_his_kinase"/>
</dbReference>
<dbReference type="PROSITE" id="PS50109">
    <property type="entry name" value="HIS_KIN"/>
    <property type="match status" value="1"/>
</dbReference>
<name>A0ABP6YKW9_9PSEU</name>
<evidence type="ECO:0000313" key="15">
    <source>
        <dbReference type="Proteomes" id="UP001500689"/>
    </source>
</evidence>
<feature type="transmembrane region" description="Helical" evidence="11">
    <location>
        <begin position="20"/>
        <end position="41"/>
    </location>
</feature>
<gene>
    <name evidence="14" type="ORF">GCM10022222_82980</name>
</gene>
<dbReference type="Proteomes" id="UP001500689">
    <property type="component" value="Unassembled WGS sequence"/>
</dbReference>
<evidence type="ECO:0000259" key="13">
    <source>
        <dbReference type="PROSITE" id="PS50885"/>
    </source>
</evidence>
<dbReference type="RefSeq" id="WP_344869053.1">
    <property type="nucleotide sequence ID" value="NZ_BAAAZN010000031.1"/>
</dbReference>
<dbReference type="PROSITE" id="PS51257">
    <property type="entry name" value="PROKAR_LIPOPROTEIN"/>
    <property type="match status" value="1"/>
</dbReference>
<keyword evidence="6 11" id="KW-0812">Transmembrane</keyword>
<evidence type="ECO:0000256" key="1">
    <source>
        <dbReference type="ARBA" id="ARBA00000085"/>
    </source>
</evidence>
<dbReference type="Pfam" id="PF00512">
    <property type="entry name" value="HisKA"/>
    <property type="match status" value="1"/>
</dbReference>
<sequence length="400" mass="42837">MSVRPALRRTRLSIRLRLTLLYGGMVLACGLVLLATVYLLMRYLPTYDLKPSAQPTRMIPATHVGGSPPFALIASADDFLTVLLEASGVALIGLALVAFGAGWFIAGRILSPLHRITRTARTVAGHTLHERIHLGGRRDEFTELADTIDTMLDRLHASFQAQQRFAANASHELRTPLATTRTLLQVAVAHPEEHDLATLAPKLLTTNDRSIATVESLLALSVADHGITDAQPVDLTAVAVDALAQVRSEAADHRISVHRDLHPGYVDGDKDLLHQLVSNLLYNAIRHNHSGGTAQLTTVVEGATVVLTVSNTGGTVTAEEARRLFEPFYRRRTRVQSAGHGLGLTLVRAIAQSHQGTVTATPNPDGGLTVAVVLPAITRPAPAAEARPSDSAILQPGRSS</sequence>
<dbReference type="GO" id="GO:0016301">
    <property type="term" value="F:kinase activity"/>
    <property type="evidence" value="ECO:0007669"/>
    <property type="project" value="UniProtKB-KW"/>
</dbReference>
<dbReference type="InterPro" id="IPR003661">
    <property type="entry name" value="HisK_dim/P_dom"/>
</dbReference>
<reference evidence="15" key="1">
    <citation type="journal article" date="2019" name="Int. J. Syst. Evol. Microbiol.">
        <title>The Global Catalogue of Microorganisms (GCM) 10K type strain sequencing project: providing services to taxonomists for standard genome sequencing and annotation.</title>
        <authorList>
            <consortium name="The Broad Institute Genomics Platform"/>
            <consortium name="The Broad Institute Genome Sequencing Center for Infectious Disease"/>
            <person name="Wu L."/>
            <person name="Ma J."/>
        </authorList>
    </citation>
    <scope>NUCLEOTIDE SEQUENCE [LARGE SCALE GENOMIC DNA]</scope>
    <source>
        <strain evidence="15">JCM 16898</strain>
    </source>
</reference>
<evidence type="ECO:0000256" key="4">
    <source>
        <dbReference type="ARBA" id="ARBA00022553"/>
    </source>
</evidence>
<keyword evidence="10 11" id="KW-0472">Membrane</keyword>
<keyword evidence="7 14" id="KW-0418">Kinase</keyword>
<feature type="domain" description="Histidine kinase" evidence="12">
    <location>
        <begin position="168"/>
        <end position="378"/>
    </location>
</feature>
<dbReference type="SUPFAM" id="SSF158472">
    <property type="entry name" value="HAMP domain-like"/>
    <property type="match status" value="1"/>
</dbReference>
<keyword evidence="4" id="KW-0597">Phosphoprotein</keyword>
<keyword evidence="8 11" id="KW-1133">Transmembrane helix</keyword>
<dbReference type="InterPro" id="IPR003660">
    <property type="entry name" value="HAMP_dom"/>
</dbReference>
<dbReference type="SUPFAM" id="SSF55874">
    <property type="entry name" value="ATPase domain of HSP90 chaperone/DNA topoisomerase II/histidine kinase"/>
    <property type="match status" value="1"/>
</dbReference>
<accession>A0ABP6YKW9</accession>
<feature type="domain" description="HAMP" evidence="13">
    <location>
        <begin position="107"/>
        <end position="160"/>
    </location>
</feature>
<dbReference type="PROSITE" id="PS50885">
    <property type="entry name" value="HAMP"/>
    <property type="match status" value="1"/>
</dbReference>
<evidence type="ECO:0000256" key="7">
    <source>
        <dbReference type="ARBA" id="ARBA00022777"/>
    </source>
</evidence>
<dbReference type="InterPro" id="IPR036097">
    <property type="entry name" value="HisK_dim/P_sf"/>
</dbReference>
<dbReference type="SMART" id="SM00387">
    <property type="entry name" value="HATPase_c"/>
    <property type="match status" value="1"/>
</dbReference>
<evidence type="ECO:0000259" key="12">
    <source>
        <dbReference type="PROSITE" id="PS50109"/>
    </source>
</evidence>
<keyword evidence="15" id="KW-1185">Reference proteome</keyword>
<dbReference type="CDD" id="cd00082">
    <property type="entry name" value="HisKA"/>
    <property type="match status" value="1"/>
</dbReference>
<evidence type="ECO:0000256" key="5">
    <source>
        <dbReference type="ARBA" id="ARBA00022679"/>
    </source>
</evidence>
<dbReference type="InterPro" id="IPR005467">
    <property type="entry name" value="His_kinase_dom"/>
</dbReference>
<evidence type="ECO:0000313" key="14">
    <source>
        <dbReference type="EMBL" id="GAA3585752.1"/>
    </source>
</evidence>
<dbReference type="SUPFAM" id="SSF47384">
    <property type="entry name" value="Homodimeric domain of signal transducing histidine kinase"/>
    <property type="match status" value="1"/>
</dbReference>
<dbReference type="SMART" id="SM00388">
    <property type="entry name" value="HisKA"/>
    <property type="match status" value="1"/>
</dbReference>
<dbReference type="InterPro" id="IPR003594">
    <property type="entry name" value="HATPase_dom"/>
</dbReference>
<evidence type="ECO:0000256" key="9">
    <source>
        <dbReference type="ARBA" id="ARBA00023012"/>
    </source>
</evidence>
<comment type="subcellular location">
    <subcellularLocation>
        <location evidence="2">Cell membrane</location>
    </subcellularLocation>
</comment>